<dbReference type="Proteomes" id="UP001500791">
    <property type="component" value="Unassembled WGS sequence"/>
</dbReference>
<evidence type="ECO:0000313" key="1">
    <source>
        <dbReference type="EMBL" id="GAA0386811.1"/>
    </source>
</evidence>
<gene>
    <name evidence="1" type="ORF">GCM10009093_12050</name>
</gene>
<keyword evidence="2" id="KW-1185">Reference proteome</keyword>
<comment type="caution">
    <text evidence="1">The sequence shown here is derived from an EMBL/GenBank/DDBJ whole genome shotgun (WGS) entry which is preliminary data.</text>
</comment>
<name>A0ABN0Y8G0_9CAUL</name>
<organism evidence="1 2">
    <name type="scientific">Brevundimonas terrae</name>
    <dbReference type="NCBI Taxonomy" id="363631"/>
    <lineage>
        <taxon>Bacteria</taxon>
        <taxon>Pseudomonadati</taxon>
        <taxon>Pseudomonadota</taxon>
        <taxon>Alphaproteobacteria</taxon>
        <taxon>Caulobacterales</taxon>
        <taxon>Caulobacteraceae</taxon>
        <taxon>Brevundimonas</taxon>
    </lineage>
</organism>
<evidence type="ECO:0008006" key="3">
    <source>
        <dbReference type="Google" id="ProtNLM"/>
    </source>
</evidence>
<dbReference type="EMBL" id="BAAAEJ010000004">
    <property type="protein sequence ID" value="GAA0386811.1"/>
    <property type="molecule type" value="Genomic_DNA"/>
</dbReference>
<reference evidence="1 2" key="1">
    <citation type="journal article" date="2019" name="Int. J. Syst. Evol. Microbiol.">
        <title>The Global Catalogue of Microorganisms (GCM) 10K type strain sequencing project: providing services to taxonomists for standard genome sequencing and annotation.</title>
        <authorList>
            <consortium name="The Broad Institute Genomics Platform"/>
            <consortium name="The Broad Institute Genome Sequencing Center for Infectious Disease"/>
            <person name="Wu L."/>
            <person name="Ma J."/>
        </authorList>
    </citation>
    <scope>NUCLEOTIDE SEQUENCE [LARGE SCALE GENOMIC DNA]</scope>
    <source>
        <strain evidence="1 2">JCM 13476</strain>
    </source>
</reference>
<evidence type="ECO:0000313" key="2">
    <source>
        <dbReference type="Proteomes" id="UP001500791"/>
    </source>
</evidence>
<protein>
    <recommendedName>
        <fullName evidence="3">AraC family transcriptional regulator</fullName>
    </recommendedName>
</protein>
<accession>A0ABN0Y8G0</accession>
<sequence length="71" mass="8264">MTVDKDNRLFAKPMRLFHSLQNFLDAPHMQSVDIRAIQFDFWRDEGAPPSGEHFNVVHLNNHIKILCYGSP</sequence>
<proteinExistence type="predicted"/>